<reference evidence="7 8" key="1">
    <citation type="submission" date="2018-08" db="EMBL/GenBank/DDBJ databases">
        <title>Genomic investigation of the strawberry pathogen Phytophthora fragariae indicates pathogenicity is determined by transcriptional variation in three key races.</title>
        <authorList>
            <person name="Adams T.M."/>
            <person name="Armitage A.D."/>
            <person name="Sobczyk M.K."/>
            <person name="Bates H.J."/>
            <person name="Dunwell J.M."/>
            <person name="Nellist C.F."/>
            <person name="Harrison R.J."/>
        </authorList>
    </citation>
    <scope>NUCLEOTIDE SEQUENCE [LARGE SCALE GENOMIC DNA]</scope>
    <source>
        <strain evidence="6 8">A4</strain>
        <strain evidence="5 9">BC-1</strain>
        <strain evidence="4 11">BC-23</strain>
        <strain evidence="3 10">NOV-5</strain>
        <strain evidence="2 7">NOV-9</strain>
    </source>
</reference>
<evidence type="ECO:0000313" key="2">
    <source>
        <dbReference type="EMBL" id="KAE8936081.1"/>
    </source>
</evidence>
<evidence type="ECO:0000313" key="9">
    <source>
        <dbReference type="Proteomes" id="UP000440367"/>
    </source>
</evidence>
<protein>
    <submittedName>
        <fullName evidence="3">Uncharacterized protein</fullName>
    </submittedName>
</protein>
<dbReference type="Proteomes" id="UP000429523">
    <property type="component" value="Unassembled WGS sequence"/>
</dbReference>
<evidence type="ECO:0000313" key="3">
    <source>
        <dbReference type="EMBL" id="KAE9142813.1"/>
    </source>
</evidence>
<dbReference type="Proteomes" id="UP000437068">
    <property type="component" value="Unassembled WGS sequence"/>
</dbReference>
<feature type="compositionally biased region" description="Basic and acidic residues" evidence="1">
    <location>
        <begin position="76"/>
        <end position="86"/>
    </location>
</feature>
<dbReference type="Proteomes" id="UP000476176">
    <property type="component" value="Unassembled WGS sequence"/>
</dbReference>
<sequence>MAEESTEALARSQLETLYRLGILERSSDDVEQDQPRQNEDRGLNRRHEAFLAALPPPAAIHSMHTRPLPFFAEASDSSRDPSEGRSGEYYSDSNGSGLIETIKRFGCGFGSGEASFEAVERKIDG</sequence>
<dbReference type="AlphaFoldDB" id="A0A6A3TUR0"/>
<organism evidence="3 10">
    <name type="scientific">Phytophthora fragariae</name>
    <dbReference type="NCBI Taxonomy" id="53985"/>
    <lineage>
        <taxon>Eukaryota</taxon>
        <taxon>Sar</taxon>
        <taxon>Stramenopiles</taxon>
        <taxon>Oomycota</taxon>
        <taxon>Peronosporomycetes</taxon>
        <taxon>Peronosporales</taxon>
        <taxon>Peronosporaceae</taxon>
        <taxon>Phytophthora</taxon>
    </lineage>
</organism>
<name>A0A6A3TUR0_9STRA</name>
<dbReference type="EMBL" id="QXGC01000679">
    <property type="protein sequence ID" value="KAE9224894.1"/>
    <property type="molecule type" value="Genomic_DNA"/>
</dbReference>
<gene>
    <name evidence="6" type="ORF">PF001_g12358</name>
    <name evidence="5" type="ORF">PF002_g14395</name>
    <name evidence="4" type="ORF">PF004_g12070</name>
    <name evidence="3" type="ORF">PF006_g12106</name>
    <name evidence="2" type="ORF">PF009_g13982</name>
</gene>
<dbReference type="Proteomes" id="UP000440367">
    <property type="component" value="Unassembled WGS sequence"/>
</dbReference>
<feature type="compositionally biased region" description="Basic and acidic residues" evidence="1">
    <location>
        <begin position="25"/>
        <end position="49"/>
    </location>
</feature>
<evidence type="ECO:0000313" key="8">
    <source>
        <dbReference type="Proteomes" id="UP000437068"/>
    </source>
</evidence>
<dbReference type="EMBL" id="QXGE01000683">
    <property type="protein sequence ID" value="KAE9305962.1"/>
    <property type="molecule type" value="Genomic_DNA"/>
</dbReference>
<feature type="region of interest" description="Disordered" evidence="1">
    <location>
        <begin position="24"/>
        <end position="96"/>
    </location>
</feature>
<evidence type="ECO:0000313" key="7">
    <source>
        <dbReference type="Proteomes" id="UP000429523"/>
    </source>
</evidence>
<comment type="caution">
    <text evidence="3">The sequence shown here is derived from an EMBL/GenBank/DDBJ whole genome shotgun (WGS) entry which is preliminary data.</text>
</comment>
<evidence type="ECO:0000313" key="4">
    <source>
        <dbReference type="EMBL" id="KAE9224894.1"/>
    </source>
</evidence>
<dbReference type="EMBL" id="QXGF01000750">
    <property type="protein sequence ID" value="KAE8936081.1"/>
    <property type="molecule type" value="Genomic_DNA"/>
</dbReference>
<evidence type="ECO:0000313" key="5">
    <source>
        <dbReference type="EMBL" id="KAE9225454.1"/>
    </source>
</evidence>
<evidence type="ECO:0000256" key="1">
    <source>
        <dbReference type="SAM" id="MobiDB-lite"/>
    </source>
</evidence>
<proteinExistence type="predicted"/>
<dbReference type="EMBL" id="QXGD01000765">
    <property type="protein sequence ID" value="KAE9225454.1"/>
    <property type="molecule type" value="Genomic_DNA"/>
</dbReference>
<evidence type="ECO:0000313" key="11">
    <source>
        <dbReference type="Proteomes" id="UP000476176"/>
    </source>
</evidence>
<evidence type="ECO:0000313" key="10">
    <source>
        <dbReference type="Proteomes" id="UP000440732"/>
    </source>
</evidence>
<evidence type="ECO:0000313" key="6">
    <source>
        <dbReference type="EMBL" id="KAE9305962.1"/>
    </source>
</evidence>
<dbReference type="EMBL" id="QXGA01000668">
    <property type="protein sequence ID" value="KAE9142813.1"/>
    <property type="molecule type" value="Genomic_DNA"/>
</dbReference>
<dbReference type="Proteomes" id="UP000440732">
    <property type="component" value="Unassembled WGS sequence"/>
</dbReference>
<accession>A0A6A3TUR0</accession>